<dbReference type="GO" id="GO:0003723">
    <property type="term" value="F:RNA binding"/>
    <property type="evidence" value="ECO:0007669"/>
    <property type="project" value="InterPro"/>
</dbReference>
<comment type="caution">
    <text evidence="8">The sequence shown here is derived from an EMBL/GenBank/DDBJ whole genome shotgun (WGS) entry which is preliminary data.</text>
</comment>
<comment type="function">
    <text evidence="5">Responsible for synthesis of pseudouridine from uracil-55 in the psi GC loop of transfer RNAs.</text>
</comment>
<comment type="catalytic activity">
    <reaction evidence="1 5">
        <text>uridine(55) in tRNA = pseudouridine(55) in tRNA</text>
        <dbReference type="Rhea" id="RHEA:42532"/>
        <dbReference type="Rhea" id="RHEA-COMP:10101"/>
        <dbReference type="Rhea" id="RHEA-COMP:10102"/>
        <dbReference type="ChEBI" id="CHEBI:65314"/>
        <dbReference type="ChEBI" id="CHEBI:65315"/>
        <dbReference type="EC" id="5.4.99.25"/>
    </reaction>
</comment>
<dbReference type="Pfam" id="PF16198">
    <property type="entry name" value="TruB_C_2"/>
    <property type="match status" value="1"/>
</dbReference>
<gene>
    <name evidence="5 8" type="primary">truB</name>
    <name evidence="8" type="ORF">IAA07_05635</name>
</gene>
<sequence length="306" mass="34007">MYNGVINVYKEKGYTSHDVVAKLRGILRQRKIGHTGTLDPDAEGVLPVCLGSGTKLCDMLTDRDKTYRAVLLLGKKTDTQDISGEVLEEKEVAASEEEIVQAVMSFQGPYEQIPPMYSALKVNGKKLCDLAREGQTVERKARRITIYSIHIEKIEIPRVTMTVHCSKGTYIRTLCEDIGEKLGCHGCMESLLRTASGGFLLEDARKLSEIEALRDAGRIEEAVLPTDKALACYPAVIVKDEKGDKLLHNGNPFSPAMAIGKEGKYIEDLKKTPVRVYDSSGKFVGVYQYRRGKDWFQPVKIFTGGE</sequence>
<dbReference type="InterPro" id="IPR020103">
    <property type="entry name" value="PsdUridine_synth_cat_dom_sf"/>
</dbReference>
<protein>
    <recommendedName>
        <fullName evidence="5">tRNA pseudouridine synthase B</fullName>
        <ecNumber evidence="5">5.4.99.25</ecNumber>
    </recommendedName>
    <alternativeName>
        <fullName evidence="5">tRNA pseudouridine(55) synthase</fullName>
        <shortName evidence="5">Psi55 synthase</shortName>
    </alternativeName>
    <alternativeName>
        <fullName evidence="5">tRNA pseudouridylate synthase</fullName>
    </alternativeName>
    <alternativeName>
        <fullName evidence="5">tRNA-uridine isomerase</fullName>
    </alternativeName>
</protein>
<reference evidence="8" key="2">
    <citation type="submission" date="2021-04" db="EMBL/GenBank/DDBJ databases">
        <authorList>
            <person name="Gilroy R."/>
        </authorList>
    </citation>
    <scope>NUCLEOTIDE SEQUENCE</scope>
    <source>
        <strain evidence="8">CHK178-16964</strain>
    </source>
</reference>
<evidence type="ECO:0000256" key="2">
    <source>
        <dbReference type="ARBA" id="ARBA00005642"/>
    </source>
</evidence>
<evidence type="ECO:0000259" key="6">
    <source>
        <dbReference type="Pfam" id="PF01509"/>
    </source>
</evidence>
<feature type="active site" description="Nucleophile" evidence="5">
    <location>
        <position position="39"/>
    </location>
</feature>
<feature type="domain" description="Pseudouridine synthase II N-terminal" evidence="6">
    <location>
        <begin position="24"/>
        <end position="171"/>
    </location>
</feature>
<comment type="similarity">
    <text evidence="2 5">Belongs to the pseudouridine synthase TruB family. Type 1 subfamily.</text>
</comment>
<dbReference type="GO" id="GO:0160148">
    <property type="term" value="F:tRNA pseudouridine(55) synthase activity"/>
    <property type="evidence" value="ECO:0007669"/>
    <property type="project" value="UniProtKB-EC"/>
</dbReference>
<dbReference type="Pfam" id="PF01509">
    <property type="entry name" value="TruB_N"/>
    <property type="match status" value="1"/>
</dbReference>
<dbReference type="EMBL" id="DWZA01000051">
    <property type="protein sequence ID" value="HJA71050.1"/>
    <property type="molecule type" value="Genomic_DNA"/>
</dbReference>
<dbReference type="NCBIfam" id="TIGR00431">
    <property type="entry name" value="TruB"/>
    <property type="match status" value="1"/>
</dbReference>
<dbReference type="CDD" id="cd02573">
    <property type="entry name" value="PseudoU_synth_EcTruB"/>
    <property type="match status" value="1"/>
</dbReference>
<proteinExistence type="inferred from homology"/>
<dbReference type="HAMAP" id="MF_01080">
    <property type="entry name" value="TruB_bact"/>
    <property type="match status" value="1"/>
</dbReference>
<dbReference type="EC" id="5.4.99.25" evidence="5"/>
<dbReference type="Proteomes" id="UP000823900">
    <property type="component" value="Unassembled WGS sequence"/>
</dbReference>
<evidence type="ECO:0000313" key="8">
    <source>
        <dbReference type="EMBL" id="HJA71050.1"/>
    </source>
</evidence>
<dbReference type="InterPro" id="IPR002501">
    <property type="entry name" value="PsdUridine_synth_N"/>
</dbReference>
<name>A0A9D2KP65_9FIRM</name>
<evidence type="ECO:0000256" key="4">
    <source>
        <dbReference type="ARBA" id="ARBA00023235"/>
    </source>
</evidence>
<dbReference type="AlphaFoldDB" id="A0A9D2KP65"/>
<dbReference type="InterPro" id="IPR014780">
    <property type="entry name" value="tRNA_psdUridine_synth_TruB"/>
</dbReference>
<dbReference type="PANTHER" id="PTHR13767:SF2">
    <property type="entry name" value="PSEUDOURIDYLATE SYNTHASE TRUB1"/>
    <property type="match status" value="1"/>
</dbReference>
<dbReference type="SUPFAM" id="SSF55120">
    <property type="entry name" value="Pseudouridine synthase"/>
    <property type="match status" value="1"/>
</dbReference>
<accession>A0A9D2KP65</accession>
<evidence type="ECO:0000256" key="5">
    <source>
        <dbReference type="HAMAP-Rule" id="MF_01080"/>
    </source>
</evidence>
<reference evidence="8" key="1">
    <citation type="journal article" date="2021" name="PeerJ">
        <title>Extensive microbial diversity within the chicken gut microbiome revealed by metagenomics and culture.</title>
        <authorList>
            <person name="Gilroy R."/>
            <person name="Ravi A."/>
            <person name="Getino M."/>
            <person name="Pursley I."/>
            <person name="Horton D.L."/>
            <person name="Alikhan N.F."/>
            <person name="Baker D."/>
            <person name="Gharbi K."/>
            <person name="Hall N."/>
            <person name="Watson M."/>
            <person name="Adriaenssens E.M."/>
            <person name="Foster-Nyarko E."/>
            <person name="Jarju S."/>
            <person name="Secka A."/>
            <person name="Antonio M."/>
            <person name="Oren A."/>
            <person name="Chaudhuri R.R."/>
            <person name="La Ragione R."/>
            <person name="Hildebrand F."/>
            <person name="Pallen M.J."/>
        </authorList>
    </citation>
    <scope>NUCLEOTIDE SEQUENCE</scope>
    <source>
        <strain evidence="8">CHK178-16964</strain>
    </source>
</reference>
<keyword evidence="4 5" id="KW-0413">Isomerase</keyword>
<dbReference type="Gene3D" id="3.30.2350.10">
    <property type="entry name" value="Pseudouridine synthase"/>
    <property type="match status" value="1"/>
</dbReference>
<dbReference type="GO" id="GO:0031119">
    <property type="term" value="P:tRNA pseudouridine synthesis"/>
    <property type="evidence" value="ECO:0007669"/>
    <property type="project" value="UniProtKB-UniRule"/>
</dbReference>
<dbReference type="GO" id="GO:1990481">
    <property type="term" value="P:mRNA pseudouridine synthesis"/>
    <property type="evidence" value="ECO:0007669"/>
    <property type="project" value="TreeGrafter"/>
</dbReference>
<feature type="domain" description="tRNA pseudouridylate synthase B C-terminal" evidence="7">
    <location>
        <begin position="172"/>
        <end position="230"/>
    </location>
</feature>
<evidence type="ECO:0000259" key="7">
    <source>
        <dbReference type="Pfam" id="PF16198"/>
    </source>
</evidence>
<evidence type="ECO:0000256" key="1">
    <source>
        <dbReference type="ARBA" id="ARBA00000385"/>
    </source>
</evidence>
<evidence type="ECO:0000313" key="9">
    <source>
        <dbReference type="Proteomes" id="UP000823900"/>
    </source>
</evidence>
<dbReference type="FunFam" id="3.30.2350.10:FF:000011">
    <property type="entry name" value="tRNA pseudouridine synthase B"/>
    <property type="match status" value="1"/>
</dbReference>
<keyword evidence="3 5" id="KW-0819">tRNA processing</keyword>
<evidence type="ECO:0000256" key="3">
    <source>
        <dbReference type="ARBA" id="ARBA00022694"/>
    </source>
</evidence>
<organism evidence="8 9">
    <name type="scientific">Candidatus Lachnoclostridium stercoravium</name>
    <dbReference type="NCBI Taxonomy" id="2838633"/>
    <lineage>
        <taxon>Bacteria</taxon>
        <taxon>Bacillati</taxon>
        <taxon>Bacillota</taxon>
        <taxon>Clostridia</taxon>
        <taxon>Lachnospirales</taxon>
        <taxon>Lachnospiraceae</taxon>
    </lineage>
</organism>
<dbReference type="PANTHER" id="PTHR13767">
    <property type="entry name" value="TRNA-PSEUDOURIDINE SYNTHASE"/>
    <property type="match status" value="1"/>
</dbReference>
<dbReference type="InterPro" id="IPR032819">
    <property type="entry name" value="TruB_C"/>
</dbReference>